<evidence type="ECO:0000256" key="2">
    <source>
        <dbReference type="ARBA" id="ARBA00022679"/>
    </source>
</evidence>
<reference evidence="3" key="2">
    <citation type="submission" date="2020-09" db="EMBL/GenBank/DDBJ databases">
        <authorList>
            <person name="Sun Q."/>
            <person name="Zhou Y."/>
        </authorList>
    </citation>
    <scope>NUCLEOTIDE SEQUENCE</scope>
    <source>
        <strain evidence="3">CGMCC 1.15448</strain>
    </source>
</reference>
<name>A0A8J2UHM1_9BACT</name>
<dbReference type="Proteomes" id="UP000607559">
    <property type="component" value="Unassembled WGS sequence"/>
</dbReference>
<comment type="caution">
    <text evidence="3">The sequence shown here is derived from an EMBL/GenBank/DDBJ whole genome shotgun (WGS) entry which is preliminary data.</text>
</comment>
<accession>A0A8J2UHM1</accession>
<dbReference type="InterPro" id="IPR051199">
    <property type="entry name" value="LPS_LOS_Heptosyltrfase"/>
</dbReference>
<dbReference type="CDD" id="cd03789">
    <property type="entry name" value="GT9_LPS_heptosyltransferase"/>
    <property type="match status" value="1"/>
</dbReference>
<reference evidence="3" key="1">
    <citation type="journal article" date="2014" name="Int. J. Syst. Evol. Microbiol.">
        <title>Complete genome sequence of Corynebacterium casei LMG S-19264T (=DSM 44701T), isolated from a smear-ripened cheese.</title>
        <authorList>
            <consortium name="US DOE Joint Genome Institute (JGI-PGF)"/>
            <person name="Walter F."/>
            <person name="Albersmeier A."/>
            <person name="Kalinowski J."/>
            <person name="Ruckert C."/>
        </authorList>
    </citation>
    <scope>NUCLEOTIDE SEQUENCE</scope>
    <source>
        <strain evidence="3">CGMCC 1.15448</strain>
    </source>
</reference>
<keyword evidence="2" id="KW-0808">Transferase</keyword>
<dbReference type="PANTHER" id="PTHR30160">
    <property type="entry name" value="TETRAACYLDISACCHARIDE 4'-KINASE-RELATED"/>
    <property type="match status" value="1"/>
</dbReference>
<dbReference type="SUPFAM" id="SSF53756">
    <property type="entry name" value="UDP-Glycosyltransferase/glycogen phosphorylase"/>
    <property type="match status" value="1"/>
</dbReference>
<dbReference type="PANTHER" id="PTHR30160:SF1">
    <property type="entry name" value="LIPOPOLYSACCHARIDE 1,2-N-ACETYLGLUCOSAMINETRANSFERASE-RELATED"/>
    <property type="match status" value="1"/>
</dbReference>
<protein>
    <recommendedName>
        <fullName evidence="5">Glycosyltransferase family 9 protein</fullName>
    </recommendedName>
</protein>
<gene>
    <name evidence="3" type="ORF">GCM10011511_48320</name>
</gene>
<evidence type="ECO:0008006" key="5">
    <source>
        <dbReference type="Google" id="ProtNLM"/>
    </source>
</evidence>
<dbReference type="AlphaFoldDB" id="A0A8J2UHM1"/>
<keyword evidence="4" id="KW-1185">Reference proteome</keyword>
<dbReference type="InterPro" id="IPR002201">
    <property type="entry name" value="Glyco_trans_9"/>
</dbReference>
<dbReference type="GO" id="GO:0005829">
    <property type="term" value="C:cytosol"/>
    <property type="evidence" value="ECO:0007669"/>
    <property type="project" value="TreeGrafter"/>
</dbReference>
<dbReference type="Pfam" id="PF01075">
    <property type="entry name" value="Glyco_transf_9"/>
    <property type="match status" value="1"/>
</dbReference>
<keyword evidence="1" id="KW-0328">Glycosyltransferase</keyword>
<dbReference type="EMBL" id="BMJC01000005">
    <property type="protein sequence ID" value="GGB18858.1"/>
    <property type="molecule type" value="Genomic_DNA"/>
</dbReference>
<organism evidence="3 4">
    <name type="scientific">Puia dinghuensis</name>
    <dbReference type="NCBI Taxonomy" id="1792502"/>
    <lineage>
        <taxon>Bacteria</taxon>
        <taxon>Pseudomonadati</taxon>
        <taxon>Bacteroidota</taxon>
        <taxon>Chitinophagia</taxon>
        <taxon>Chitinophagales</taxon>
        <taxon>Chitinophagaceae</taxon>
        <taxon>Puia</taxon>
    </lineage>
</organism>
<sequence>MNIPARKWNKDVLPRRILAIRLQAMGDLVITLPYLQHLRNSLPAGTRLDLLTREEVNAIPKEIELFDKVYTIRGGRNTKKQLIYTALLLPELWARRYGIVIDLQNNIISRLVRNSLLPRAWSEFDRFSPVPAGESTRLTIEAVGLGKCDISSRFKIRHKDAGRDLLIAHGWDGNKELIVLNPAGAFPTRNWAMDKYVEFARLWLQRRPASQFLLLGTSFIAAKSTFLKNALGGHLINLTGKTTPAQAFTVLQQTSLVLSEDSGLMHMSWVSGIPTLAIFGSTRDRARPLGPHALLLNSSDLPCGNCMLEECKYGDTHCLSRYTADMVFDKALSLLQKAKENP</sequence>
<dbReference type="RefSeq" id="WP_188936628.1">
    <property type="nucleotide sequence ID" value="NZ_BMJC01000005.1"/>
</dbReference>
<dbReference type="Gene3D" id="3.40.50.2000">
    <property type="entry name" value="Glycogen Phosphorylase B"/>
    <property type="match status" value="2"/>
</dbReference>
<evidence type="ECO:0000313" key="3">
    <source>
        <dbReference type="EMBL" id="GGB18858.1"/>
    </source>
</evidence>
<evidence type="ECO:0000256" key="1">
    <source>
        <dbReference type="ARBA" id="ARBA00022676"/>
    </source>
</evidence>
<dbReference type="GO" id="GO:0009244">
    <property type="term" value="P:lipopolysaccharide core region biosynthetic process"/>
    <property type="evidence" value="ECO:0007669"/>
    <property type="project" value="TreeGrafter"/>
</dbReference>
<evidence type="ECO:0000313" key="4">
    <source>
        <dbReference type="Proteomes" id="UP000607559"/>
    </source>
</evidence>
<dbReference type="GO" id="GO:0008713">
    <property type="term" value="F:ADP-heptose-lipopolysaccharide heptosyltransferase activity"/>
    <property type="evidence" value="ECO:0007669"/>
    <property type="project" value="TreeGrafter"/>
</dbReference>
<proteinExistence type="predicted"/>